<accession>A0AAW0CY58</accession>
<feature type="compositionally biased region" description="Basic residues" evidence="1">
    <location>
        <begin position="246"/>
        <end position="257"/>
    </location>
</feature>
<protein>
    <submittedName>
        <fullName evidence="2">Uncharacterized protein</fullName>
    </submittedName>
</protein>
<evidence type="ECO:0000313" key="3">
    <source>
        <dbReference type="Proteomes" id="UP001362999"/>
    </source>
</evidence>
<gene>
    <name evidence="2" type="ORF">R3P38DRAFT_2767051</name>
</gene>
<name>A0AAW0CY58_9AGAR</name>
<evidence type="ECO:0000313" key="2">
    <source>
        <dbReference type="EMBL" id="KAK7043445.1"/>
    </source>
</evidence>
<organism evidence="2 3">
    <name type="scientific">Favolaschia claudopus</name>
    <dbReference type="NCBI Taxonomy" id="2862362"/>
    <lineage>
        <taxon>Eukaryota</taxon>
        <taxon>Fungi</taxon>
        <taxon>Dikarya</taxon>
        <taxon>Basidiomycota</taxon>
        <taxon>Agaricomycotina</taxon>
        <taxon>Agaricomycetes</taxon>
        <taxon>Agaricomycetidae</taxon>
        <taxon>Agaricales</taxon>
        <taxon>Marasmiineae</taxon>
        <taxon>Mycenaceae</taxon>
        <taxon>Favolaschia</taxon>
    </lineage>
</organism>
<dbReference type="EMBL" id="JAWWNJ010000012">
    <property type="protein sequence ID" value="KAK7043445.1"/>
    <property type="molecule type" value="Genomic_DNA"/>
</dbReference>
<feature type="region of interest" description="Disordered" evidence="1">
    <location>
        <begin position="233"/>
        <end position="267"/>
    </location>
</feature>
<evidence type="ECO:0000256" key="1">
    <source>
        <dbReference type="SAM" id="MobiDB-lite"/>
    </source>
</evidence>
<dbReference type="AlphaFoldDB" id="A0AAW0CY58"/>
<comment type="caution">
    <text evidence="2">The sequence shown here is derived from an EMBL/GenBank/DDBJ whole genome shotgun (WGS) entry which is preliminary data.</text>
</comment>
<dbReference type="Proteomes" id="UP001362999">
    <property type="component" value="Unassembled WGS sequence"/>
</dbReference>
<reference evidence="2 3" key="1">
    <citation type="journal article" date="2024" name="J Genomics">
        <title>Draft genome sequencing and assembly of Favolaschia claudopus CIRM-BRFM 2984 isolated from oak limbs.</title>
        <authorList>
            <person name="Navarro D."/>
            <person name="Drula E."/>
            <person name="Chaduli D."/>
            <person name="Cazenave R."/>
            <person name="Ahrendt S."/>
            <person name="Wang J."/>
            <person name="Lipzen A."/>
            <person name="Daum C."/>
            <person name="Barry K."/>
            <person name="Grigoriev I.V."/>
            <person name="Favel A."/>
            <person name="Rosso M.N."/>
            <person name="Martin F."/>
        </authorList>
    </citation>
    <scope>NUCLEOTIDE SEQUENCE [LARGE SCALE GENOMIC DNA]</scope>
    <source>
        <strain evidence="2 3">CIRM-BRFM 2984</strain>
    </source>
</reference>
<sequence length="267" mass="28912">MDDEMKELSGKEVALVAAQNGEDSDDELPELIEDQSGDVAPPQMLAAYCCRPFRGHAFAVRRDKVPRGIFDPRERRSYFFRECPECRTRGSSSAIRGVRDIWMCGTEWVQLENASAGANDGGLGMRGNTASHIGGTTDYGAGRYIVFTLLSGWGAVRESCTRMLTAVLGTGEVVTITEAQMISGFSGINSWSDSPKSGTLHLPIALTLTNAGKDDFRQRGSCKSYSTAAERRGTFGSGAQIATSARPKRFRHSQIARHHAEPSGGAR</sequence>
<proteinExistence type="predicted"/>
<keyword evidence="3" id="KW-1185">Reference proteome</keyword>